<dbReference type="Proteomes" id="UP000253529">
    <property type="component" value="Unassembled WGS sequence"/>
</dbReference>
<proteinExistence type="predicted"/>
<gene>
    <name evidence="1" type="ORF">DFR50_12197</name>
</gene>
<sequence>MHEPIPSRVEAAARICVDAALHVHRELGPGLLESAYEHCLAYEICRRGFPIRRQVALPIVYEGEKLDAGYRLDLVVDGAVIVEIKSVDALAPIHDAQVLTYLKLSGLRVGLLMNFNVALFKQGLKRFVL</sequence>
<dbReference type="OrthoDB" id="7172915at2"/>
<dbReference type="Pfam" id="PF13366">
    <property type="entry name" value="PDDEXK_3"/>
    <property type="match status" value="1"/>
</dbReference>
<dbReference type="AlphaFoldDB" id="A0A366F528"/>
<reference evidence="1 2" key="1">
    <citation type="submission" date="2018-06" db="EMBL/GenBank/DDBJ databases">
        <title>Genomic Encyclopedia of Type Strains, Phase IV (KMG-IV): sequencing the most valuable type-strain genomes for metagenomic binning, comparative biology and taxonomic classification.</title>
        <authorList>
            <person name="Goeker M."/>
        </authorList>
    </citation>
    <scope>NUCLEOTIDE SEQUENCE [LARGE SCALE GENOMIC DNA]</scope>
    <source>
        <strain evidence="1 2">DSM 24875</strain>
    </source>
</reference>
<comment type="caution">
    <text evidence="1">The sequence shown here is derived from an EMBL/GenBank/DDBJ whole genome shotgun (WGS) entry which is preliminary data.</text>
</comment>
<organism evidence="1 2">
    <name type="scientific">Roseiarcus fermentans</name>
    <dbReference type="NCBI Taxonomy" id="1473586"/>
    <lineage>
        <taxon>Bacteria</taxon>
        <taxon>Pseudomonadati</taxon>
        <taxon>Pseudomonadota</taxon>
        <taxon>Alphaproteobacteria</taxon>
        <taxon>Hyphomicrobiales</taxon>
        <taxon>Roseiarcaceae</taxon>
        <taxon>Roseiarcus</taxon>
    </lineage>
</organism>
<dbReference type="InterPro" id="IPR026350">
    <property type="entry name" value="GxxExxY"/>
</dbReference>
<dbReference type="RefSeq" id="WP_113890755.1">
    <property type="nucleotide sequence ID" value="NZ_QNRK01000021.1"/>
</dbReference>
<name>A0A366F528_9HYPH</name>
<evidence type="ECO:0000313" key="2">
    <source>
        <dbReference type="Proteomes" id="UP000253529"/>
    </source>
</evidence>
<keyword evidence="2" id="KW-1185">Reference proteome</keyword>
<dbReference type="EMBL" id="QNRK01000021">
    <property type="protein sequence ID" value="RBP09751.1"/>
    <property type="molecule type" value="Genomic_DNA"/>
</dbReference>
<dbReference type="NCBIfam" id="TIGR04256">
    <property type="entry name" value="GxxExxY"/>
    <property type="match status" value="1"/>
</dbReference>
<protein>
    <submittedName>
        <fullName evidence="1">GxxExxY protein</fullName>
    </submittedName>
</protein>
<accession>A0A366F528</accession>
<evidence type="ECO:0000313" key="1">
    <source>
        <dbReference type="EMBL" id="RBP09751.1"/>
    </source>
</evidence>